<dbReference type="STRING" id="426355.Mrad2831_1877"/>
<name>B1LSJ1_METRJ</name>
<evidence type="ECO:0000256" key="1">
    <source>
        <dbReference type="SAM" id="Phobius"/>
    </source>
</evidence>
<accession>B1LSJ1</accession>
<dbReference type="EMBL" id="CP001001">
    <property type="protein sequence ID" value="ACB23872.1"/>
    <property type="molecule type" value="Genomic_DNA"/>
</dbReference>
<evidence type="ECO:0000313" key="3">
    <source>
        <dbReference type="Proteomes" id="UP000006589"/>
    </source>
</evidence>
<reference evidence="2 3" key="1">
    <citation type="submission" date="2008-03" db="EMBL/GenBank/DDBJ databases">
        <title>Complete sequence of chromosome of Methylobacterium radiotolerans JCM 2831.</title>
        <authorList>
            <consortium name="US DOE Joint Genome Institute"/>
            <person name="Copeland A."/>
            <person name="Lucas S."/>
            <person name="Lapidus A."/>
            <person name="Glavina del Rio T."/>
            <person name="Dalin E."/>
            <person name="Tice H."/>
            <person name="Bruce D."/>
            <person name="Goodwin L."/>
            <person name="Pitluck S."/>
            <person name="Kiss H."/>
            <person name="Brettin T."/>
            <person name="Detter J.C."/>
            <person name="Han C."/>
            <person name="Kuske C.R."/>
            <person name="Schmutz J."/>
            <person name="Larimer F."/>
            <person name="Land M."/>
            <person name="Hauser L."/>
            <person name="Kyrpides N."/>
            <person name="Mikhailova N."/>
            <person name="Marx C.J."/>
            <person name="Richardson P."/>
        </authorList>
    </citation>
    <scope>NUCLEOTIDE SEQUENCE [LARGE SCALE GENOMIC DNA]</scope>
    <source>
        <strain evidence="3">ATCC 27329 / DSM 1819 / JCM 2831 / NBRC 15690 / NCIMB 10815 / 0-1</strain>
    </source>
</reference>
<evidence type="ECO:0000313" key="2">
    <source>
        <dbReference type="EMBL" id="ACB23872.1"/>
    </source>
</evidence>
<protein>
    <submittedName>
        <fullName evidence="2">Uncharacterized protein</fullName>
    </submittedName>
</protein>
<organism evidence="2 3">
    <name type="scientific">Methylobacterium radiotolerans (strain ATCC 27329 / DSM 1819 / JCM 2831 / NBRC 15690 / NCIMB 10815 / 0-1)</name>
    <dbReference type="NCBI Taxonomy" id="426355"/>
    <lineage>
        <taxon>Bacteria</taxon>
        <taxon>Pseudomonadati</taxon>
        <taxon>Pseudomonadota</taxon>
        <taxon>Alphaproteobacteria</taxon>
        <taxon>Hyphomicrobiales</taxon>
        <taxon>Methylobacteriaceae</taxon>
        <taxon>Methylobacterium</taxon>
    </lineage>
</organism>
<sequence>MPLDGSTMPGDLIPCSLFLIGILVSVAADCRLRRAEAAPWANGCITAAGAALVFAACAAAMR</sequence>
<proteinExistence type="predicted"/>
<keyword evidence="1" id="KW-0812">Transmembrane</keyword>
<keyword evidence="1" id="KW-0472">Membrane</keyword>
<dbReference type="Proteomes" id="UP000006589">
    <property type="component" value="Chromosome"/>
</dbReference>
<dbReference type="HOGENOM" id="CLU_3027120_0_0_5"/>
<dbReference type="eggNOG" id="ENOG5030SCZ">
    <property type="taxonomic scope" value="Bacteria"/>
</dbReference>
<dbReference type="KEGG" id="mrd:Mrad2831_1877"/>
<feature type="transmembrane region" description="Helical" evidence="1">
    <location>
        <begin position="37"/>
        <end position="61"/>
    </location>
</feature>
<dbReference type="AlphaFoldDB" id="B1LSJ1"/>
<keyword evidence="1" id="KW-1133">Transmembrane helix</keyword>
<gene>
    <name evidence="2" type="ordered locus">Mrad2831_1877</name>
</gene>